<comment type="caution">
    <text evidence="4">The sequence shown here is derived from an EMBL/GenBank/DDBJ whole genome shotgun (WGS) entry which is preliminary data.</text>
</comment>
<feature type="transmembrane region" description="Helical" evidence="2">
    <location>
        <begin position="845"/>
        <end position="866"/>
    </location>
</feature>
<name>A0A0V1PQB0_9ASCO</name>
<feature type="domain" description="STB6-like N-terminal" evidence="3">
    <location>
        <begin position="17"/>
        <end position="165"/>
    </location>
</feature>
<feature type="compositionally biased region" description="Polar residues" evidence="1">
    <location>
        <begin position="458"/>
        <end position="471"/>
    </location>
</feature>
<evidence type="ECO:0000259" key="3">
    <source>
        <dbReference type="Pfam" id="PF25995"/>
    </source>
</evidence>
<dbReference type="PANTHER" id="PTHR31011">
    <property type="entry name" value="PROTEIN STB2-RELATED"/>
    <property type="match status" value="1"/>
</dbReference>
<organism evidence="4 5">
    <name type="scientific">Debaryomyces fabryi</name>
    <dbReference type="NCBI Taxonomy" id="58627"/>
    <lineage>
        <taxon>Eukaryota</taxon>
        <taxon>Fungi</taxon>
        <taxon>Dikarya</taxon>
        <taxon>Ascomycota</taxon>
        <taxon>Saccharomycotina</taxon>
        <taxon>Pichiomycetes</taxon>
        <taxon>Debaryomycetaceae</taxon>
        <taxon>Debaryomyces</taxon>
    </lineage>
</organism>
<sequence>MSSVDDTEVINPDELITYIFPDFNAIKYFQRDFINTNEFHLVEENVSSGFDVYLVEQWVLNRKIGTIISTYTGNMESKVAVVKFTVLKKPVKNYPLRFQEYLNELMLNHAKIKKMDNEIQMAPKELLFVTNSASLPSNLNLITIPTGDIRLMENDFIVNSNLKKLHCSGRSLSLFTDKISGANEDKFRHVYKIYNLNVPIKFAIKELVNLIQICLFYFDLLDAKYCDGLLCNKTEESISEWWNLIGLPHYSFKPNIRNGILPARTVAAVISLVLSVKIRLQMIGGCDVPKDPFDFENFMLSIGQFQRQFKLDKLRKLDLQTLNKLFTITNAKIIPEKSNFNYDHNDEVQPENLMNPSNLNSNLTSPYKKNKNYYSKEFRKFTNVVKNTVQDHIIAPNKDNDDTFQNIPKSSGRIRNRIAKLADNVSPLDVETLDLEILVKNYLYGKILTRLWFGTNQAPPSEQSNTIQPSQLGHHHSHHHRHHRSNSNHDLKSYRFMSLKDAISQTQTLPYYSNGSTSVPDASKYSLGFSKMKLGLQNRKLLVSNNTPKKHNLTLQVTDDNSNSNSNYRGNSNSMLDSLLSPDDICPEQEGRSEESSTHSKSDKQYISSFNKVLNRRNSYPFVVQQGELNLNILEFLRHDSEFGSNRYQLKRSLSGSLLDDYFCSKSEKPILSIDKVSSNYLTNVSDLVKIENIEKNNNDSSTDLITTKKIENLYNKLNHEIITFNHMHNQVINNKNRLLEGDLVNSLNFNLDDLSATIDRLVYETRIVGKRINEFEEYSNLFDSKLSTQSMDKLSNIIDNLIYLNRFNQTFVDVNEKNAIISELTGKNPTEFYTEKSLSKRDSILRIVIIFIYELLSYIFQAFNLDRNKMNFDRIGQTWKKLDPNKKYINKIYSIIGKDPTKTPLSKDPIEKKQS</sequence>
<dbReference type="RefSeq" id="XP_015464538.1">
    <property type="nucleotide sequence ID" value="XM_015614631.1"/>
</dbReference>
<evidence type="ECO:0000313" key="4">
    <source>
        <dbReference type="EMBL" id="KRZ98435.1"/>
    </source>
</evidence>
<feature type="compositionally biased region" description="Basic and acidic residues" evidence="1">
    <location>
        <begin position="589"/>
        <end position="603"/>
    </location>
</feature>
<keyword evidence="2" id="KW-0472">Membrane</keyword>
<dbReference type="EMBL" id="LMYN01000287">
    <property type="protein sequence ID" value="KRZ98435.1"/>
    <property type="molecule type" value="Genomic_DNA"/>
</dbReference>
<evidence type="ECO:0000256" key="2">
    <source>
        <dbReference type="SAM" id="Phobius"/>
    </source>
</evidence>
<feature type="compositionally biased region" description="Basic residues" evidence="1">
    <location>
        <begin position="473"/>
        <end position="486"/>
    </location>
</feature>
<dbReference type="InterPro" id="IPR059025">
    <property type="entry name" value="STB6_N"/>
</dbReference>
<feature type="region of interest" description="Disordered" evidence="1">
    <location>
        <begin position="545"/>
        <end position="603"/>
    </location>
</feature>
<proteinExistence type="predicted"/>
<keyword evidence="2" id="KW-1133">Transmembrane helix</keyword>
<accession>A0A0V1PQB0</accession>
<evidence type="ECO:0000256" key="1">
    <source>
        <dbReference type="SAM" id="MobiDB-lite"/>
    </source>
</evidence>
<gene>
    <name evidence="4" type="ORF">AC631_05802</name>
</gene>
<evidence type="ECO:0000313" key="5">
    <source>
        <dbReference type="Proteomes" id="UP000054251"/>
    </source>
</evidence>
<dbReference type="Pfam" id="PF25995">
    <property type="entry name" value="STB6_N"/>
    <property type="match status" value="1"/>
</dbReference>
<dbReference type="InterPro" id="IPR038919">
    <property type="entry name" value="STB2/STB2"/>
</dbReference>
<dbReference type="Proteomes" id="UP000054251">
    <property type="component" value="Unassembled WGS sequence"/>
</dbReference>
<dbReference type="GO" id="GO:0070822">
    <property type="term" value="C:Sin3-type complex"/>
    <property type="evidence" value="ECO:0007669"/>
    <property type="project" value="TreeGrafter"/>
</dbReference>
<reference evidence="4 5" key="1">
    <citation type="submission" date="2015-11" db="EMBL/GenBank/DDBJ databases">
        <title>The genome of Debaryomyces fabryi.</title>
        <authorList>
            <person name="Tafer H."/>
            <person name="Lopandic K."/>
        </authorList>
    </citation>
    <scope>NUCLEOTIDE SEQUENCE [LARGE SCALE GENOMIC DNA]</scope>
    <source>
        <strain evidence="4 5">CBS 789</strain>
    </source>
</reference>
<feature type="region of interest" description="Disordered" evidence="1">
    <location>
        <begin position="458"/>
        <end position="488"/>
    </location>
</feature>
<keyword evidence="2" id="KW-0812">Transmembrane</keyword>
<protein>
    <recommendedName>
        <fullName evidence="3">STB6-like N-terminal domain-containing protein</fullName>
    </recommendedName>
</protein>
<dbReference type="AlphaFoldDB" id="A0A0V1PQB0"/>
<dbReference type="GeneID" id="26842811"/>
<dbReference type="PANTHER" id="PTHR31011:SF2">
    <property type="entry name" value="PROTEIN STB2-RELATED"/>
    <property type="match status" value="1"/>
</dbReference>
<feature type="compositionally biased region" description="Low complexity" evidence="1">
    <location>
        <begin position="561"/>
        <end position="574"/>
    </location>
</feature>
<dbReference type="OrthoDB" id="19806at2759"/>
<keyword evidence="5" id="KW-1185">Reference proteome</keyword>
<feature type="compositionally biased region" description="Polar residues" evidence="1">
    <location>
        <begin position="545"/>
        <end position="560"/>
    </location>
</feature>